<gene>
    <name evidence="1" type="ORF">DPMN_071176</name>
</gene>
<reference evidence="1" key="2">
    <citation type="submission" date="2020-11" db="EMBL/GenBank/DDBJ databases">
        <authorList>
            <person name="McCartney M.A."/>
            <person name="Auch B."/>
            <person name="Kono T."/>
            <person name="Mallez S."/>
            <person name="Becker A."/>
            <person name="Gohl D.M."/>
            <person name="Silverstein K.A.T."/>
            <person name="Koren S."/>
            <person name="Bechman K.B."/>
            <person name="Herman A."/>
            <person name="Abrahante J.E."/>
            <person name="Garbe J."/>
        </authorList>
    </citation>
    <scope>NUCLEOTIDE SEQUENCE</scope>
    <source>
        <strain evidence="1">Duluth1</strain>
        <tissue evidence="1">Whole animal</tissue>
    </source>
</reference>
<dbReference type="GO" id="GO:0005509">
    <property type="term" value="F:calcium ion binding"/>
    <property type="evidence" value="ECO:0007669"/>
    <property type="project" value="InterPro"/>
</dbReference>
<dbReference type="AlphaFoldDB" id="A0A9D3Z701"/>
<reference evidence="1" key="1">
    <citation type="journal article" date="2019" name="bioRxiv">
        <title>The Genome of the Zebra Mussel, Dreissena polymorpha: A Resource for Invasive Species Research.</title>
        <authorList>
            <person name="McCartney M.A."/>
            <person name="Auch B."/>
            <person name="Kono T."/>
            <person name="Mallez S."/>
            <person name="Zhang Y."/>
            <person name="Obille A."/>
            <person name="Becker A."/>
            <person name="Abrahante J.E."/>
            <person name="Garbe J."/>
            <person name="Badalamenti J.P."/>
            <person name="Herman A."/>
            <person name="Mangelson H."/>
            <person name="Liachko I."/>
            <person name="Sullivan S."/>
            <person name="Sone E.D."/>
            <person name="Koren S."/>
            <person name="Silverstein K.A.T."/>
            <person name="Beckman K.B."/>
            <person name="Gohl D.M."/>
        </authorList>
    </citation>
    <scope>NUCLEOTIDE SEQUENCE</scope>
    <source>
        <strain evidence="1">Duluth1</strain>
        <tissue evidence="1">Whole animal</tissue>
    </source>
</reference>
<evidence type="ECO:0000313" key="1">
    <source>
        <dbReference type="EMBL" id="KAH3711507.1"/>
    </source>
</evidence>
<accession>A0A9D3Z701</accession>
<evidence type="ECO:0000313" key="2">
    <source>
        <dbReference type="Proteomes" id="UP000828390"/>
    </source>
</evidence>
<proteinExistence type="predicted"/>
<dbReference type="SUPFAM" id="SSF49313">
    <property type="entry name" value="Cadherin-like"/>
    <property type="match status" value="1"/>
</dbReference>
<dbReference type="GO" id="GO:0016020">
    <property type="term" value="C:membrane"/>
    <property type="evidence" value="ECO:0007669"/>
    <property type="project" value="InterPro"/>
</dbReference>
<protein>
    <submittedName>
        <fullName evidence="1">Uncharacterized protein</fullName>
    </submittedName>
</protein>
<dbReference type="Proteomes" id="UP000828390">
    <property type="component" value="Unassembled WGS sequence"/>
</dbReference>
<dbReference type="CDD" id="cd11304">
    <property type="entry name" value="Cadherin_repeat"/>
    <property type="match status" value="1"/>
</dbReference>
<sequence length="125" mass="13511">MIVSLVLIRSTAGNTGNTFSIDPKTGQLTPTTPCNPNATIASTYNFTVQASDGTHVTDTTVIIHVVAGWLGDRRNHTDFNCTCATGWLGDTCGEGAIRNRNLERTLHGVCIISYRQSIIDAIVFR</sequence>
<name>A0A9D3Z701_DREPO</name>
<comment type="caution">
    <text evidence="1">The sequence shown here is derived from an EMBL/GenBank/DDBJ whole genome shotgun (WGS) entry which is preliminary data.</text>
</comment>
<dbReference type="EMBL" id="JAIWYP010000014">
    <property type="protein sequence ID" value="KAH3711507.1"/>
    <property type="molecule type" value="Genomic_DNA"/>
</dbReference>
<dbReference type="Gene3D" id="2.60.40.60">
    <property type="entry name" value="Cadherins"/>
    <property type="match status" value="1"/>
</dbReference>
<keyword evidence="2" id="KW-1185">Reference proteome</keyword>
<organism evidence="1 2">
    <name type="scientific">Dreissena polymorpha</name>
    <name type="common">Zebra mussel</name>
    <name type="synonym">Mytilus polymorpha</name>
    <dbReference type="NCBI Taxonomy" id="45954"/>
    <lineage>
        <taxon>Eukaryota</taxon>
        <taxon>Metazoa</taxon>
        <taxon>Spiralia</taxon>
        <taxon>Lophotrochozoa</taxon>
        <taxon>Mollusca</taxon>
        <taxon>Bivalvia</taxon>
        <taxon>Autobranchia</taxon>
        <taxon>Heteroconchia</taxon>
        <taxon>Euheterodonta</taxon>
        <taxon>Imparidentia</taxon>
        <taxon>Neoheterodontei</taxon>
        <taxon>Myida</taxon>
        <taxon>Dreissenoidea</taxon>
        <taxon>Dreissenidae</taxon>
        <taxon>Dreissena</taxon>
    </lineage>
</organism>
<dbReference type="InterPro" id="IPR015919">
    <property type="entry name" value="Cadherin-like_sf"/>
</dbReference>